<sequence>MKHPSEDHSLYNIDMIEELVEEFTQLDSGSVTEEADFINRIEVLDPSDYRNHVCKYDEEPKCSISARIQVAERLTL</sequence>
<evidence type="ECO:0000313" key="1">
    <source>
        <dbReference type="EMBL" id="RDX98259.1"/>
    </source>
</evidence>
<evidence type="ECO:0000313" key="2">
    <source>
        <dbReference type="Proteomes" id="UP000257109"/>
    </source>
</evidence>
<feature type="non-terminal residue" evidence="1">
    <location>
        <position position="1"/>
    </location>
</feature>
<organism evidence="1 2">
    <name type="scientific">Mucuna pruriens</name>
    <name type="common">Velvet bean</name>
    <name type="synonym">Dolichos pruriens</name>
    <dbReference type="NCBI Taxonomy" id="157652"/>
    <lineage>
        <taxon>Eukaryota</taxon>
        <taxon>Viridiplantae</taxon>
        <taxon>Streptophyta</taxon>
        <taxon>Embryophyta</taxon>
        <taxon>Tracheophyta</taxon>
        <taxon>Spermatophyta</taxon>
        <taxon>Magnoliopsida</taxon>
        <taxon>eudicotyledons</taxon>
        <taxon>Gunneridae</taxon>
        <taxon>Pentapetalae</taxon>
        <taxon>rosids</taxon>
        <taxon>fabids</taxon>
        <taxon>Fabales</taxon>
        <taxon>Fabaceae</taxon>
        <taxon>Papilionoideae</taxon>
        <taxon>50 kb inversion clade</taxon>
        <taxon>NPAAA clade</taxon>
        <taxon>indigoferoid/millettioid clade</taxon>
        <taxon>Phaseoleae</taxon>
        <taxon>Mucuna</taxon>
    </lineage>
</organism>
<comment type="caution">
    <text evidence="1">The sequence shown here is derived from an EMBL/GenBank/DDBJ whole genome shotgun (WGS) entry which is preliminary data.</text>
</comment>
<reference evidence="1" key="1">
    <citation type="submission" date="2018-05" db="EMBL/GenBank/DDBJ databases">
        <title>Draft genome of Mucuna pruriens seed.</title>
        <authorList>
            <person name="Nnadi N.E."/>
            <person name="Vos R."/>
            <person name="Hasami M.H."/>
            <person name="Devisetty U.K."/>
            <person name="Aguiy J.C."/>
        </authorList>
    </citation>
    <scope>NUCLEOTIDE SEQUENCE [LARGE SCALE GENOMIC DNA]</scope>
    <source>
        <strain evidence="1">JCA_2017</strain>
    </source>
</reference>
<keyword evidence="2" id="KW-1185">Reference proteome</keyword>
<dbReference type="EMBL" id="QJKJ01003486">
    <property type="protein sequence ID" value="RDX98259.1"/>
    <property type="molecule type" value="Genomic_DNA"/>
</dbReference>
<dbReference type="AlphaFoldDB" id="A0A371H641"/>
<accession>A0A371H641</accession>
<gene>
    <name evidence="1" type="ORF">CR513_18846</name>
</gene>
<dbReference type="Proteomes" id="UP000257109">
    <property type="component" value="Unassembled WGS sequence"/>
</dbReference>
<proteinExistence type="predicted"/>
<name>A0A371H641_MUCPR</name>
<protein>
    <submittedName>
        <fullName evidence="1">Uncharacterized protein</fullName>
    </submittedName>
</protein>